<sequence length="243" mass="26411">MEVNALRNGWLRGSRAVAILMLLSMVVLSLALAARAGAEQAGQQLYQIYPCTKCHAAMNLPGNRKVVPFHGINLTKGAHRGLVCSNCHRPPTMINLVGGAKVYIPGPHSRDKLMETNKVCAVCHPREYRDYINLVHGNKTFVCQGGKVVKVKGYKGVIYNFHICPSYKDLKTVPARACVECHDPHNPVLKALNILPEPSFRPPPPNESSVTYGNIAAVVGGLILVLGALVLPYERSRKNSSGA</sequence>
<protein>
    <submittedName>
        <fullName evidence="2">Uncharacterized protein</fullName>
    </submittedName>
</protein>
<organism evidence="2 3">
    <name type="scientific">Pyrodictium occultum</name>
    <dbReference type="NCBI Taxonomy" id="2309"/>
    <lineage>
        <taxon>Archaea</taxon>
        <taxon>Thermoproteota</taxon>
        <taxon>Thermoprotei</taxon>
        <taxon>Desulfurococcales</taxon>
        <taxon>Pyrodictiaceae</taxon>
        <taxon>Pyrodictium</taxon>
    </lineage>
</organism>
<gene>
    <name evidence="2" type="ORF">CF15_02420</name>
</gene>
<dbReference type="SUPFAM" id="SSF48695">
    <property type="entry name" value="Multiheme cytochromes"/>
    <property type="match status" value="1"/>
</dbReference>
<keyword evidence="1" id="KW-0812">Transmembrane</keyword>
<evidence type="ECO:0000256" key="1">
    <source>
        <dbReference type="SAM" id="Phobius"/>
    </source>
</evidence>
<keyword evidence="3" id="KW-1185">Reference proteome</keyword>
<accession>A0A0V8RUF3</accession>
<reference evidence="2 3" key="1">
    <citation type="submission" date="2015-11" db="EMBL/GenBank/DDBJ databases">
        <title>Genome sequence of Pyrodictium occultum PL-19, a marine hyperthermophilic archaeon isolated from Volcano, Italy.</title>
        <authorList>
            <person name="Utturkar S."/>
            <person name="Huber H."/>
            <person name="Leptihn S."/>
            <person name="Brown S."/>
            <person name="Stetter K.O."/>
            <person name="Podar M."/>
        </authorList>
    </citation>
    <scope>NUCLEOTIDE SEQUENCE [LARGE SCALE GENOMIC DNA]</scope>
    <source>
        <strain evidence="2 3">PL-19</strain>
    </source>
</reference>
<name>A0A0V8RUF3_PYROC</name>
<dbReference type="Proteomes" id="UP000053352">
    <property type="component" value="Unassembled WGS sequence"/>
</dbReference>
<dbReference type="AlphaFoldDB" id="A0A0V8RUF3"/>
<keyword evidence="1" id="KW-0472">Membrane</keyword>
<dbReference type="InterPro" id="IPR036280">
    <property type="entry name" value="Multihaem_cyt_sf"/>
</dbReference>
<evidence type="ECO:0000313" key="2">
    <source>
        <dbReference type="EMBL" id="KSW11692.1"/>
    </source>
</evidence>
<dbReference type="OrthoDB" id="145003at2157"/>
<dbReference type="STRING" id="2309.CF15_02420"/>
<comment type="caution">
    <text evidence="2">The sequence shown here is derived from an EMBL/GenBank/DDBJ whole genome shotgun (WGS) entry which is preliminary data.</text>
</comment>
<keyword evidence="1" id="KW-1133">Transmembrane helix</keyword>
<evidence type="ECO:0000313" key="3">
    <source>
        <dbReference type="Proteomes" id="UP000053352"/>
    </source>
</evidence>
<proteinExistence type="predicted"/>
<dbReference type="EMBL" id="LNTB01000001">
    <property type="protein sequence ID" value="KSW11692.1"/>
    <property type="molecule type" value="Genomic_DNA"/>
</dbReference>
<feature type="transmembrane region" description="Helical" evidence="1">
    <location>
        <begin position="211"/>
        <end position="231"/>
    </location>
</feature>